<protein>
    <submittedName>
        <fullName evidence="2">Uncharacterized protein</fullName>
    </submittedName>
</protein>
<proteinExistence type="predicted"/>
<reference evidence="2 3" key="1">
    <citation type="submission" date="2019-10" db="EMBL/GenBank/DDBJ databases">
        <authorList>
            <person name="Palmer J.M."/>
        </authorList>
    </citation>
    <scope>NUCLEOTIDE SEQUENCE [LARGE SCALE GENOMIC DNA]</scope>
    <source>
        <strain evidence="2 3">TWF730</strain>
    </source>
</reference>
<sequence>MPTFFFLLDHILLNGIFALAAISLIIFTVYQLSKFTAKILAILNSSKLQGSISRRTAITGTRAPQTTESRTLVHYRSLDYRSRVLRPDNIDIFEIDSLTKTDGEDRPDQNVLELYTKAKERIVNHRKTPQTTPGRQLLELWNSLIQGENLECEDENLSARNIALRISKYLEQPGLQLSPRQISTEQKNKQEQHFQSFLIDKIDLFKNLQLNQGDTQGSINHRIHNQIGPQNVINNISQHVQPDYLCGYASPKSALSIPPTVWDDEDKIPRALRVVSPEARRTTEAIFLPFLAVELKWKGIQDLVVQNQLIRGLSILAERQAKFEEGACNVSTMPIFGLTGIERHFVLWVMFRYVTERKGVQYAMCELASYDLTSGDDVERFFATMTNIQDWVDNERKNHFMKCIRLMRYNICVRYAWQIFDRLWSRRAFLRTDITDL</sequence>
<keyword evidence="1" id="KW-0472">Membrane</keyword>
<evidence type="ECO:0000256" key="1">
    <source>
        <dbReference type="SAM" id="Phobius"/>
    </source>
</evidence>
<comment type="caution">
    <text evidence="2">The sequence shown here is derived from an EMBL/GenBank/DDBJ whole genome shotgun (WGS) entry which is preliminary data.</text>
</comment>
<evidence type="ECO:0000313" key="2">
    <source>
        <dbReference type="EMBL" id="KAK6338306.1"/>
    </source>
</evidence>
<evidence type="ECO:0000313" key="3">
    <source>
        <dbReference type="Proteomes" id="UP001373714"/>
    </source>
</evidence>
<keyword evidence="1" id="KW-0812">Transmembrane</keyword>
<accession>A0AAV9UCQ0</accession>
<keyword evidence="3" id="KW-1185">Reference proteome</keyword>
<dbReference type="Proteomes" id="UP001373714">
    <property type="component" value="Unassembled WGS sequence"/>
</dbReference>
<organism evidence="2 3">
    <name type="scientific">Orbilia blumenaviensis</name>
    <dbReference type="NCBI Taxonomy" id="1796055"/>
    <lineage>
        <taxon>Eukaryota</taxon>
        <taxon>Fungi</taxon>
        <taxon>Dikarya</taxon>
        <taxon>Ascomycota</taxon>
        <taxon>Pezizomycotina</taxon>
        <taxon>Orbiliomycetes</taxon>
        <taxon>Orbiliales</taxon>
        <taxon>Orbiliaceae</taxon>
        <taxon>Orbilia</taxon>
    </lineage>
</organism>
<dbReference type="EMBL" id="JAVHNS010000012">
    <property type="protein sequence ID" value="KAK6338306.1"/>
    <property type="molecule type" value="Genomic_DNA"/>
</dbReference>
<name>A0AAV9UCQ0_9PEZI</name>
<gene>
    <name evidence="2" type="ORF">TWF730_002370</name>
</gene>
<feature type="transmembrane region" description="Helical" evidence="1">
    <location>
        <begin position="12"/>
        <end position="30"/>
    </location>
</feature>
<dbReference type="AlphaFoldDB" id="A0AAV9UCQ0"/>
<keyword evidence="1" id="KW-1133">Transmembrane helix</keyword>